<gene>
    <name evidence="1" type="ORF">ACS15_1095</name>
</gene>
<proteinExistence type="predicted"/>
<dbReference type="KEGG" id="rin:ACS15_1095"/>
<reference evidence="1 2" key="1">
    <citation type="submission" date="2015-09" db="EMBL/GenBank/DDBJ databases">
        <authorList>
            <person name="Xu Y."/>
            <person name="Nagy A."/>
            <person name="Liu N.T."/>
            <person name="Nou X."/>
        </authorList>
    </citation>
    <scope>NUCLEOTIDE SEQUENCE [LARGE SCALE GENOMIC DNA]</scope>
    <source>
        <strain evidence="1 2">FC1138</strain>
    </source>
</reference>
<dbReference type="EMBL" id="CP012605">
    <property type="protein sequence ID" value="ANH74045.1"/>
    <property type="molecule type" value="Genomic_DNA"/>
</dbReference>
<protein>
    <submittedName>
        <fullName evidence="1">Uncharacterized protein</fullName>
    </submittedName>
</protein>
<evidence type="ECO:0000313" key="2">
    <source>
        <dbReference type="Proteomes" id="UP000077927"/>
    </source>
</evidence>
<accession>A0AAC9FSR2</accession>
<dbReference type="Proteomes" id="UP000077927">
    <property type="component" value="Chromosome 1"/>
</dbReference>
<evidence type="ECO:0000313" key="1">
    <source>
        <dbReference type="EMBL" id="ANH74045.1"/>
    </source>
</evidence>
<sequence length="37" mass="3853">MNKCLRQRADAGILFLAAAFAAAPGNRQVMAAGGFSR</sequence>
<dbReference type="AlphaFoldDB" id="A0AAC9FSR2"/>
<name>A0AAC9FSR2_9RALS</name>
<organism evidence="1 2">
    <name type="scientific">Ralstonia insidiosa</name>
    <dbReference type="NCBI Taxonomy" id="190721"/>
    <lineage>
        <taxon>Bacteria</taxon>
        <taxon>Pseudomonadati</taxon>
        <taxon>Pseudomonadota</taxon>
        <taxon>Betaproteobacteria</taxon>
        <taxon>Burkholderiales</taxon>
        <taxon>Burkholderiaceae</taxon>
        <taxon>Ralstonia</taxon>
    </lineage>
</organism>